<name>A0A915JP23_ROMCU</name>
<evidence type="ECO:0000313" key="2">
    <source>
        <dbReference type="WBParaSite" id="nRc.2.0.1.t27955-RA"/>
    </source>
</evidence>
<accession>A0A915JP23</accession>
<dbReference type="AlphaFoldDB" id="A0A915JP23"/>
<sequence length="60" mass="7069">MNIVGDSRPLYEMNRHFAENPIEKGKNRRIFVADNRRQSATALLNWAFQAHRKTMVLNIK</sequence>
<proteinExistence type="predicted"/>
<keyword evidence="1" id="KW-1185">Reference proteome</keyword>
<dbReference type="Proteomes" id="UP000887565">
    <property type="component" value="Unplaced"/>
</dbReference>
<reference evidence="2" key="1">
    <citation type="submission" date="2022-11" db="UniProtKB">
        <authorList>
            <consortium name="WormBaseParasite"/>
        </authorList>
    </citation>
    <scope>IDENTIFICATION</scope>
</reference>
<protein>
    <submittedName>
        <fullName evidence="2">Uncharacterized protein</fullName>
    </submittedName>
</protein>
<dbReference type="WBParaSite" id="nRc.2.0.1.t27955-RA">
    <property type="protein sequence ID" value="nRc.2.0.1.t27955-RA"/>
    <property type="gene ID" value="nRc.2.0.1.g27955"/>
</dbReference>
<organism evidence="1 2">
    <name type="scientific">Romanomermis culicivorax</name>
    <name type="common">Nematode worm</name>
    <dbReference type="NCBI Taxonomy" id="13658"/>
    <lineage>
        <taxon>Eukaryota</taxon>
        <taxon>Metazoa</taxon>
        <taxon>Ecdysozoa</taxon>
        <taxon>Nematoda</taxon>
        <taxon>Enoplea</taxon>
        <taxon>Dorylaimia</taxon>
        <taxon>Mermithida</taxon>
        <taxon>Mermithoidea</taxon>
        <taxon>Mermithidae</taxon>
        <taxon>Romanomermis</taxon>
    </lineage>
</organism>
<evidence type="ECO:0000313" key="1">
    <source>
        <dbReference type="Proteomes" id="UP000887565"/>
    </source>
</evidence>